<dbReference type="PANTHER" id="PTHR42977">
    <property type="entry name" value="HYDROLASE-RELATED"/>
    <property type="match status" value="1"/>
</dbReference>
<reference evidence="2 3" key="1">
    <citation type="submission" date="2017-03" db="EMBL/GenBank/DDBJ databases">
        <title>Genome analysis of strain PAMC 26510.</title>
        <authorList>
            <person name="Oh H.-M."/>
            <person name="Yang J.-A."/>
        </authorList>
    </citation>
    <scope>NUCLEOTIDE SEQUENCE [LARGE SCALE GENOMIC DNA]</scope>
    <source>
        <strain evidence="2 3">PAMC 26510</strain>
    </source>
</reference>
<dbReference type="RefSeq" id="WP_086382663.1">
    <property type="nucleotide sequence ID" value="NZ_NBTY01000135.1"/>
</dbReference>
<dbReference type="PANTHER" id="PTHR42977:SF1">
    <property type="entry name" value="BLR6576 PROTEIN"/>
    <property type="match status" value="1"/>
</dbReference>
<dbReference type="Gene3D" id="3.40.50.1820">
    <property type="entry name" value="alpha/beta hydrolase"/>
    <property type="match status" value="1"/>
</dbReference>
<dbReference type="InterPro" id="IPR000073">
    <property type="entry name" value="AB_hydrolase_1"/>
</dbReference>
<gene>
    <name evidence="2" type="ORF">PAMC26510_24985</name>
</gene>
<keyword evidence="2" id="KW-0378">Hydrolase</keyword>
<dbReference type="SUPFAM" id="SSF53474">
    <property type="entry name" value="alpha/beta-Hydrolases"/>
    <property type="match status" value="1"/>
</dbReference>
<dbReference type="GO" id="GO:0004301">
    <property type="term" value="F:epoxide hydrolase activity"/>
    <property type="evidence" value="ECO:0007669"/>
    <property type="project" value="TreeGrafter"/>
</dbReference>
<protein>
    <submittedName>
        <fullName evidence="2">Hydrolase, alpha/beta fold family protein</fullName>
    </submittedName>
</protein>
<proteinExistence type="predicted"/>
<organism evidence="2 3">
    <name type="scientific">Caballeronia sordidicola</name>
    <name type="common">Burkholderia sordidicola</name>
    <dbReference type="NCBI Taxonomy" id="196367"/>
    <lineage>
        <taxon>Bacteria</taxon>
        <taxon>Pseudomonadati</taxon>
        <taxon>Pseudomonadota</taxon>
        <taxon>Betaproteobacteria</taxon>
        <taxon>Burkholderiales</taxon>
        <taxon>Burkholderiaceae</taxon>
        <taxon>Caballeronia</taxon>
    </lineage>
</organism>
<comment type="caution">
    <text evidence="2">The sequence shown here is derived from an EMBL/GenBank/DDBJ whole genome shotgun (WGS) entry which is preliminary data.</text>
</comment>
<dbReference type="Pfam" id="PF00561">
    <property type="entry name" value="Abhydrolase_1"/>
    <property type="match status" value="1"/>
</dbReference>
<dbReference type="AlphaFoldDB" id="A0A242MIA6"/>
<sequence length="286" mass="32111">MSATTYRSADVDGFKVFYREAGQPGAPKLLLLHGFPSSGHMFRDLIPRLADRFHIIAPDLPGFGQSDMPGREAFTYTFENIAKVIGRLTEVVGFDRFAIYVFDYGAPTGFRLALSHPERITAIISQNGNAYEEGLSDGWNPIRAYWEDASSANREALRAMLTHDTTFWQYTHGVPDTTLVSPDGYSLDDFYLSRPGADEIQLDLFGDYKSSVALYPSFQEYFRTHRPPFLAVWGKNDPFFLPPGAEAFKRDIPDAVVRFFDTGHFALETHASEIASAIAEFLIHKS</sequence>
<dbReference type="FunFam" id="3.40.50.1820:FF:000173">
    <property type="entry name" value="Alpha/beta hydrolase"/>
    <property type="match status" value="1"/>
</dbReference>
<name>A0A242MIA6_CABSO</name>
<accession>A0A242MIA6</accession>
<dbReference type="Proteomes" id="UP000194546">
    <property type="component" value="Unassembled WGS sequence"/>
</dbReference>
<dbReference type="InterPro" id="IPR051340">
    <property type="entry name" value="Haloalkane_dehalogenase"/>
</dbReference>
<dbReference type="InterPro" id="IPR000639">
    <property type="entry name" value="Epox_hydrolase-like"/>
</dbReference>
<dbReference type="PRINTS" id="PR00412">
    <property type="entry name" value="EPOXHYDRLASE"/>
</dbReference>
<evidence type="ECO:0000259" key="1">
    <source>
        <dbReference type="Pfam" id="PF00561"/>
    </source>
</evidence>
<dbReference type="EMBL" id="NBTY01000135">
    <property type="protein sequence ID" value="OTP70886.1"/>
    <property type="molecule type" value="Genomic_DNA"/>
</dbReference>
<dbReference type="InterPro" id="IPR029058">
    <property type="entry name" value="AB_hydrolase_fold"/>
</dbReference>
<evidence type="ECO:0000313" key="2">
    <source>
        <dbReference type="EMBL" id="OTP70886.1"/>
    </source>
</evidence>
<evidence type="ECO:0000313" key="3">
    <source>
        <dbReference type="Proteomes" id="UP000194546"/>
    </source>
</evidence>
<dbReference type="PRINTS" id="PR00111">
    <property type="entry name" value="ABHYDROLASE"/>
</dbReference>
<feature type="domain" description="AB hydrolase-1" evidence="1">
    <location>
        <begin position="29"/>
        <end position="270"/>
    </location>
</feature>